<dbReference type="AlphaFoldDB" id="A0A8T1X9R6"/>
<dbReference type="GO" id="GO:0005737">
    <property type="term" value="C:cytoplasm"/>
    <property type="evidence" value="ECO:0007669"/>
    <property type="project" value="TreeGrafter"/>
</dbReference>
<dbReference type="InterPro" id="IPR009038">
    <property type="entry name" value="GOLD_dom"/>
</dbReference>
<dbReference type="Proteomes" id="UP000693981">
    <property type="component" value="Unassembled WGS sequence"/>
</dbReference>
<feature type="region of interest" description="Disordered" evidence="1">
    <location>
        <begin position="1"/>
        <end position="74"/>
    </location>
</feature>
<proteinExistence type="predicted"/>
<dbReference type="CDD" id="cd00170">
    <property type="entry name" value="SEC14"/>
    <property type="match status" value="1"/>
</dbReference>
<dbReference type="InterPro" id="IPR051064">
    <property type="entry name" value="SEC14/CRAL-TRIO_domain"/>
</dbReference>
<evidence type="ECO:0000259" key="3">
    <source>
        <dbReference type="PROSITE" id="PS50866"/>
    </source>
</evidence>
<evidence type="ECO:0000313" key="5">
    <source>
        <dbReference type="Proteomes" id="UP000693981"/>
    </source>
</evidence>
<accession>A0A8T1X9R6</accession>
<keyword evidence="5" id="KW-1185">Reference proteome</keyword>
<feature type="compositionally biased region" description="Basic and acidic residues" evidence="1">
    <location>
        <begin position="9"/>
        <end position="21"/>
    </location>
</feature>
<dbReference type="SMART" id="SM00516">
    <property type="entry name" value="SEC14"/>
    <property type="match status" value="1"/>
</dbReference>
<protein>
    <submittedName>
        <fullName evidence="4">Transfer protein</fullName>
    </submittedName>
</protein>
<dbReference type="PANTHER" id="PTHR23324:SF83">
    <property type="entry name" value="SEC14-LIKE PROTEIN 2"/>
    <property type="match status" value="1"/>
</dbReference>
<dbReference type="PANTHER" id="PTHR23324">
    <property type="entry name" value="SEC14 RELATED PROTEIN"/>
    <property type="match status" value="1"/>
</dbReference>
<dbReference type="OrthoDB" id="1434354at2759"/>
<organism evidence="4 5">
    <name type="scientific">Phytophthora boehmeriae</name>
    <dbReference type="NCBI Taxonomy" id="109152"/>
    <lineage>
        <taxon>Eukaryota</taxon>
        <taxon>Sar</taxon>
        <taxon>Stramenopiles</taxon>
        <taxon>Oomycota</taxon>
        <taxon>Peronosporomycetes</taxon>
        <taxon>Peronosporales</taxon>
        <taxon>Peronosporaceae</taxon>
        <taxon>Phytophthora</taxon>
    </lineage>
</organism>
<gene>
    <name evidence="4" type="primary">CGR-1</name>
    <name evidence="4" type="ORF">PHYBOEH_006699</name>
</gene>
<feature type="domain" description="CRAL-TRIO" evidence="2">
    <location>
        <begin position="356"/>
        <end position="511"/>
    </location>
</feature>
<feature type="compositionally biased region" description="Basic and acidic residues" evidence="1">
    <location>
        <begin position="41"/>
        <end position="74"/>
    </location>
</feature>
<name>A0A8T1X9R6_9STRA</name>
<reference evidence="4" key="1">
    <citation type="submission" date="2021-02" db="EMBL/GenBank/DDBJ databases">
        <authorList>
            <person name="Palmer J.M."/>
        </authorList>
    </citation>
    <scope>NUCLEOTIDE SEQUENCE</scope>
    <source>
        <strain evidence="4">SCRP23</strain>
    </source>
</reference>
<feature type="domain" description="GOLD" evidence="3">
    <location>
        <begin position="529"/>
        <end position="630"/>
    </location>
</feature>
<evidence type="ECO:0000256" key="1">
    <source>
        <dbReference type="SAM" id="MobiDB-lite"/>
    </source>
</evidence>
<dbReference type="Pfam" id="PF00650">
    <property type="entry name" value="CRAL_TRIO"/>
    <property type="match status" value="1"/>
</dbReference>
<sequence length="648" mass="73576">MEDLPSDVNADKEAAAVEPGRHGSAGMFLFKQESEETSEDVAAREAERAANKKLADDLADEEQQRRMEEDKDREDEVAIVRQINVEYSITAEEEERERRIHEYEVAKVQEQLIRRRSQIAAIEATEAERERRMSEEVETQMEERQQRAFSQELADKAMEKERARRLSLPEHRERAPSGAIMAVGNPARLERFYSCKDVDGDADKDDLDQFDEAKQPDLGDGFSEIPVVHGSASKVLVDENSGWRCYIASDDAQEEKTQLHALRTSLEEELSIERHAKYMELVGDVRLLRFLRGYKMNVSVAATKYREMLALRKKLNLDDIRDDIVNNNMAPDEFPHFQKIIPHLPFLDTYDLFSVPAGHVFYFEMTGYADLPGLLKDVSEEEWQTFFLYSMEYRAIKLDQLSRKNETLVQTIMVRDLAGFSIARFNPKLLKRLRPLLSTAAKCYPESMHKVLVLHTPWIFDKVWSVIKPMLQETQLSKVHMEGTSLAQLLELAGGRDKLPKLLGGRNTTHAIPQTGFLGRNSFLLLCEDGATQADIRAGSALQLPFRMSANDTICWEYEVKAHDISFAVKFRTQGVGGAEENDKIPPERVSSGTTVASSFTASEEGTVVLSWDNSFSWTRGKTIAYKAKVVKSTHDFSSLDISGNDCV</sequence>
<dbReference type="PROSITE" id="PS50191">
    <property type="entry name" value="CRAL_TRIO"/>
    <property type="match status" value="1"/>
</dbReference>
<dbReference type="InterPro" id="IPR001251">
    <property type="entry name" value="CRAL-TRIO_dom"/>
</dbReference>
<comment type="caution">
    <text evidence="4">The sequence shown here is derived from an EMBL/GenBank/DDBJ whole genome shotgun (WGS) entry which is preliminary data.</text>
</comment>
<evidence type="ECO:0000259" key="2">
    <source>
        <dbReference type="PROSITE" id="PS50191"/>
    </source>
</evidence>
<dbReference type="EMBL" id="JAGDFL010000036">
    <property type="protein sequence ID" value="KAG7400160.1"/>
    <property type="molecule type" value="Genomic_DNA"/>
</dbReference>
<evidence type="ECO:0000313" key="4">
    <source>
        <dbReference type="EMBL" id="KAG7400160.1"/>
    </source>
</evidence>
<dbReference type="PROSITE" id="PS50866">
    <property type="entry name" value="GOLD"/>
    <property type="match status" value="1"/>
</dbReference>